<evidence type="ECO:0008006" key="3">
    <source>
        <dbReference type="Google" id="ProtNLM"/>
    </source>
</evidence>
<accession>A0A220MKM4</accession>
<organism evidence="1 2">
    <name type="scientific">Brevibacillus formosus</name>
    <dbReference type="NCBI Taxonomy" id="54913"/>
    <lineage>
        <taxon>Bacteria</taxon>
        <taxon>Bacillati</taxon>
        <taxon>Bacillota</taxon>
        <taxon>Bacilli</taxon>
        <taxon>Bacillales</taxon>
        <taxon>Paenibacillaceae</taxon>
        <taxon>Brevibacillus</taxon>
    </lineage>
</organism>
<dbReference type="RefSeq" id="WP_088909021.1">
    <property type="nucleotide sequence ID" value="NZ_CP018145.1"/>
</dbReference>
<proteinExistence type="predicted"/>
<reference evidence="1 2" key="1">
    <citation type="submission" date="2016-11" db="EMBL/GenBank/DDBJ databases">
        <authorList>
            <person name="Jaros S."/>
            <person name="Januszkiewicz K."/>
            <person name="Wedrychowicz H."/>
        </authorList>
    </citation>
    <scope>NUCLEOTIDE SEQUENCE [LARGE SCALE GENOMIC DNA]</scope>
    <source>
        <strain evidence="1 2">NF2</strain>
    </source>
</reference>
<evidence type="ECO:0000313" key="2">
    <source>
        <dbReference type="Proteomes" id="UP000197781"/>
    </source>
</evidence>
<dbReference type="EMBL" id="CP018145">
    <property type="protein sequence ID" value="ASJ55345.1"/>
    <property type="molecule type" value="Genomic_DNA"/>
</dbReference>
<dbReference type="Proteomes" id="UP000197781">
    <property type="component" value="Chromosome"/>
</dbReference>
<dbReference type="AlphaFoldDB" id="A0A220MKM4"/>
<dbReference type="KEGG" id="bfm:BP422_18405"/>
<sequence>MNYVQKLRTFIGDSVQVVTGFDVTTGELLGVTNSTLTVLAASEPGYGGGQTVVFQLDRITYVRVV</sequence>
<name>A0A220MKM4_9BACL</name>
<protein>
    <recommendedName>
        <fullName evidence="3">DUF2642 domain-containing protein</fullName>
    </recommendedName>
</protein>
<evidence type="ECO:0000313" key="1">
    <source>
        <dbReference type="EMBL" id="ASJ55345.1"/>
    </source>
</evidence>
<gene>
    <name evidence="1" type="ORF">BP422_18405</name>
</gene>